<organism evidence="3 4">
    <name type="scientific">Mucuna pruriens</name>
    <name type="common">Velvet bean</name>
    <name type="synonym">Dolichos pruriens</name>
    <dbReference type="NCBI Taxonomy" id="157652"/>
    <lineage>
        <taxon>Eukaryota</taxon>
        <taxon>Viridiplantae</taxon>
        <taxon>Streptophyta</taxon>
        <taxon>Embryophyta</taxon>
        <taxon>Tracheophyta</taxon>
        <taxon>Spermatophyta</taxon>
        <taxon>Magnoliopsida</taxon>
        <taxon>eudicotyledons</taxon>
        <taxon>Gunneridae</taxon>
        <taxon>Pentapetalae</taxon>
        <taxon>rosids</taxon>
        <taxon>fabids</taxon>
        <taxon>Fabales</taxon>
        <taxon>Fabaceae</taxon>
        <taxon>Papilionoideae</taxon>
        <taxon>50 kb inversion clade</taxon>
        <taxon>NPAAA clade</taxon>
        <taxon>indigoferoid/millettioid clade</taxon>
        <taxon>Phaseoleae</taxon>
        <taxon>Mucuna</taxon>
    </lineage>
</organism>
<evidence type="ECO:0000259" key="2">
    <source>
        <dbReference type="Pfam" id="PF17919"/>
    </source>
</evidence>
<keyword evidence="1" id="KW-1133">Transmembrane helix</keyword>
<reference evidence="3" key="1">
    <citation type="submission" date="2018-05" db="EMBL/GenBank/DDBJ databases">
        <title>Draft genome of Mucuna pruriens seed.</title>
        <authorList>
            <person name="Nnadi N.E."/>
            <person name="Vos R."/>
            <person name="Hasami M.H."/>
            <person name="Devisetty U.K."/>
            <person name="Aguiy J.C."/>
        </authorList>
    </citation>
    <scope>NUCLEOTIDE SEQUENCE [LARGE SCALE GENOMIC DNA]</scope>
    <source>
        <strain evidence="3">JCA_2017</strain>
    </source>
</reference>
<comment type="caution">
    <text evidence="3">The sequence shown here is derived from an EMBL/GenBank/DDBJ whole genome shotgun (WGS) entry which is preliminary data.</text>
</comment>
<evidence type="ECO:0000313" key="3">
    <source>
        <dbReference type="EMBL" id="RDY13116.1"/>
    </source>
</evidence>
<dbReference type="Proteomes" id="UP000257109">
    <property type="component" value="Unassembled WGS sequence"/>
</dbReference>
<dbReference type="InterPro" id="IPR043502">
    <property type="entry name" value="DNA/RNA_pol_sf"/>
</dbReference>
<feature type="non-terminal residue" evidence="3">
    <location>
        <position position="1"/>
    </location>
</feature>
<dbReference type="AlphaFoldDB" id="A0A371IDJ2"/>
<feature type="transmembrane region" description="Helical" evidence="1">
    <location>
        <begin position="60"/>
        <end position="80"/>
    </location>
</feature>
<gene>
    <name evidence="3" type="ORF">CR513_02008</name>
</gene>
<protein>
    <recommendedName>
        <fullName evidence="2">Reverse transcriptase/retrotransposon-derived protein RNase H-like domain-containing protein</fullName>
    </recommendedName>
</protein>
<dbReference type="EMBL" id="QJKJ01000341">
    <property type="protein sequence ID" value="RDY13116.1"/>
    <property type="molecule type" value="Genomic_DNA"/>
</dbReference>
<dbReference type="Pfam" id="PF17919">
    <property type="entry name" value="RT_RNaseH_2"/>
    <property type="match status" value="1"/>
</dbReference>
<name>A0A371IDJ2_MUCPR</name>
<dbReference type="PANTHER" id="PTHR34072">
    <property type="entry name" value="ENZYMATIC POLYPROTEIN-RELATED"/>
    <property type="match status" value="1"/>
</dbReference>
<dbReference type="SUPFAM" id="SSF56672">
    <property type="entry name" value="DNA/RNA polymerases"/>
    <property type="match status" value="1"/>
</dbReference>
<dbReference type="PANTHER" id="PTHR34072:SF55">
    <property type="entry name" value="DNA_RNA POLYMERASES SUPERFAMILY PROTEIN"/>
    <property type="match status" value="1"/>
</dbReference>
<feature type="domain" description="Reverse transcriptase/retrotransposon-derived protein RNase H-like" evidence="2">
    <location>
        <begin position="267"/>
        <end position="329"/>
    </location>
</feature>
<sequence length="452" mass="51100">MTDIRYGRNIQERVKREHVRGMRVGPRENLNEELVMNGGGLKREVEREYFVIGHRLGDMLTVFSFGLLASPVMGICTYIFESSYYAFSELATTHYYSSLIIMDTSWVLIDVLEANGTKHRGAKGNGGKVGVESGPRHTLLDNQGEEGEVVSNSWWRLENAKIPFPSFNEYCEWEVHCEQQFLLEGVSELQKVKLLLMVMEGRAFAWQQHYIVNMGCRFEPQKVKLPLMAMEGRAFMWQRHYIVNVGKRNLKNCCSLQSSLEIPVKVLDVQLLQEPSQTFYNFSKSFMIETDASSKGLGAVLLQEGKPLAFWSKAFSEKAQQKSVYEKEIRYKSGKENSVADVLSKKSFALPGSCAFAADRHCSSLATTINRHVRRRLLPTAAVFRHLSPTAAGKLCQYPVTESRHLTLSLPLFVAVCHGQNAVLRCKPTVLFVGSSPTYSNSQKFGGKYCSW</sequence>
<dbReference type="InterPro" id="IPR041577">
    <property type="entry name" value="RT_RNaseH_2"/>
</dbReference>
<keyword evidence="1" id="KW-0812">Transmembrane</keyword>
<proteinExistence type="predicted"/>
<evidence type="ECO:0000313" key="4">
    <source>
        <dbReference type="Proteomes" id="UP000257109"/>
    </source>
</evidence>
<keyword evidence="4" id="KW-1185">Reference proteome</keyword>
<dbReference type="OrthoDB" id="4369127at2759"/>
<evidence type="ECO:0000256" key="1">
    <source>
        <dbReference type="SAM" id="Phobius"/>
    </source>
</evidence>
<accession>A0A371IDJ2</accession>
<keyword evidence="1" id="KW-0472">Membrane</keyword>